<dbReference type="Gene3D" id="1.25.40.90">
    <property type="match status" value="1"/>
</dbReference>
<evidence type="ECO:0000313" key="2">
    <source>
        <dbReference type="EMBL" id="KKO76220.1"/>
    </source>
</evidence>
<dbReference type="GeneID" id="36320797"/>
<proteinExistence type="predicted"/>
<dbReference type="Pfam" id="PF04818">
    <property type="entry name" value="CID"/>
    <property type="match status" value="1"/>
</dbReference>
<dbReference type="InterPro" id="IPR006569">
    <property type="entry name" value="CID_dom"/>
</dbReference>
<comment type="caution">
    <text evidence="2">The sequence shown here is derived from an EMBL/GenBank/DDBJ whole genome shotgun (WGS) entry which is preliminary data.</text>
</comment>
<dbReference type="VEuPathDB" id="MicrosporidiaDB:AAJ76_500031343"/>
<dbReference type="OrthoDB" id="10069473at2759"/>
<dbReference type="EMBL" id="JPQZ01000005">
    <property type="protein sequence ID" value="KKO76220.1"/>
    <property type="molecule type" value="Genomic_DNA"/>
</dbReference>
<feature type="domain" description="CID" evidence="1">
    <location>
        <begin position="1"/>
        <end position="125"/>
    </location>
</feature>
<dbReference type="InterPro" id="IPR008942">
    <property type="entry name" value="ENTH_VHS"/>
</dbReference>
<dbReference type="PROSITE" id="PS51391">
    <property type="entry name" value="CID"/>
    <property type="match status" value="1"/>
</dbReference>
<protein>
    <submittedName>
        <fullName evidence="2">Enth vhs family protein</fullName>
    </submittedName>
</protein>
<dbReference type="Proteomes" id="UP000034350">
    <property type="component" value="Unassembled WGS sequence"/>
</dbReference>
<organism evidence="2 3">
    <name type="scientific">Vairimorpha ceranae</name>
    <dbReference type="NCBI Taxonomy" id="40302"/>
    <lineage>
        <taxon>Eukaryota</taxon>
        <taxon>Fungi</taxon>
        <taxon>Fungi incertae sedis</taxon>
        <taxon>Microsporidia</taxon>
        <taxon>Nosematidae</taxon>
        <taxon>Vairimorpha</taxon>
    </lineage>
</organism>
<reference evidence="2 3" key="1">
    <citation type="journal article" date="2015" name="Environ. Microbiol.">
        <title>Genome analyses suggest the presence of polyploidy and recent human-driven expansions in eight global populations of the honeybee pathogen Nosema ceranae.</title>
        <authorList>
            <person name="Pelin A."/>
            <person name="Selman M."/>
            <person name="Aris-Brosou S."/>
            <person name="Farinelli L."/>
            <person name="Corradi N."/>
        </authorList>
    </citation>
    <scope>NUCLEOTIDE SEQUENCE [LARGE SCALE GENOMIC DNA]</scope>
    <source>
        <strain evidence="2 3">PA08 1199</strain>
    </source>
</reference>
<name>A0A0F9WHZ5_9MICR</name>
<evidence type="ECO:0000259" key="1">
    <source>
        <dbReference type="PROSITE" id="PS51391"/>
    </source>
</evidence>
<dbReference type="AlphaFoldDB" id="A0A0F9WHZ5"/>
<dbReference type="RefSeq" id="XP_024331962.1">
    <property type="nucleotide sequence ID" value="XM_024475850.1"/>
</dbReference>
<accession>A0A0F9WHZ5</accession>
<dbReference type="VEuPathDB" id="MicrosporidiaDB:NCER_100269"/>
<dbReference type="OMA" id="HKLNIFY"/>
<keyword evidence="3" id="KW-1185">Reference proteome</keyword>
<gene>
    <name evidence="2" type="ORF">AAJ76_500031343</name>
</gene>
<sequence>MTFFSKDYFLKLLKELTIADEQIKSLGVYVISFKEEYDNILEAYSFLYKDSSIHHKLVLLYLANQILQSVKGNDDSISGLQNGFKKFIIENFFKSKREALPYSTICEKFNDLERVWKERGVVKLQ</sequence>
<dbReference type="VEuPathDB" id="MicrosporidiaDB:G9O61_00g003500"/>
<evidence type="ECO:0000313" key="3">
    <source>
        <dbReference type="Proteomes" id="UP000034350"/>
    </source>
</evidence>